<name>Q3TNR0_MOUSE</name>
<reference evidence="1" key="8">
    <citation type="journal article" date="2005" name="Science">
        <title>Antisense Transcription in the Mammalian Transcriptome.</title>
        <authorList>
            <consortium name="RIKEN Genome Exploration Research Group and Genome Science Group (Genome Network Project Core Group) and the FANTOM Consortium"/>
        </authorList>
    </citation>
    <scope>NUCLEOTIDE SEQUENCE</scope>
    <source>
        <strain evidence="1">C57BL/6J</strain>
        <tissue evidence="1">Ovary</tissue>
    </source>
</reference>
<accession>Q3TNR0</accession>
<reference evidence="1" key="2">
    <citation type="journal article" date="2000" name="Genome Res.">
        <title>Normalization and subtraction of cap-trapper-selected cDNAs to prepare full-length cDNA libraries for rapid discovery of new genes.</title>
        <authorList>
            <person name="Carninci P."/>
            <person name="Shibata Y."/>
            <person name="Hayatsu N."/>
            <person name="Sugahara Y."/>
            <person name="Shibata K."/>
            <person name="Itoh M."/>
            <person name="Konno H."/>
            <person name="Okazaki Y."/>
            <person name="Muramatsu M."/>
            <person name="Hayashizaki Y."/>
        </authorList>
    </citation>
    <scope>NUCLEOTIDE SEQUENCE</scope>
    <source>
        <strain evidence="1">C57BL/6J</strain>
        <tissue evidence="1">Ovary</tissue>
    </source>
</reference>
<reference evidence="1" key="4">
    <citation type="journal article" date="2001" name="Nature">
        <title>Functional annotation of a full-length mouse cDNA collection.</title>
        <authorList>
            <consortium name="The RIKEN Genome Exploration Research Group Phase II Team and the FANTOM Consortium"/>
        </authorList>
    </citation>
    <scope>NUCLEOTIDE SEQUENCE</scope>
    <source>
        <strain evidence="1">C57BL/6J</strain>
        <tissue evidence="1">Ovary</tissue>
    </source>
</reference>
<reference evidence="1" key="3">
    <citation type="journal article" date="2000" name="Genome Res.">
        <title>RIKEN integrated sequence analysis (RISA) system--384-format sequencing pipeline with 384 multicapillary sequencer.</title>
        <authorList>
            <person name="Shibata K."/>
            <person name="Itoh M."/>
            <person name="Aizawa K."/>
            <person name="Nagaoka S."/>
            <person name="Sasaki N."/>
            <person name="Carninci P."/>
            <person name="Konno H."/>
            <person name="Akiyama J."/>
            <person name="Nishi K."/>
            <person name="Kitsunai T."/>
            <person name="Tashiro H."/>
            <person name="Itoh M."/>
            <person name="Sumi N."/>
            <person name="Ishii Y."/>
            <person name="Nakamura S."/>
            <person name="Hazama M."/>
            <person name="Nishine T."/>
            <person name="Harada A."/>
            <person name="Yamamoto R."/>
            <person name="Matsumoto H."/>
            <person name="Sakaguchi S."/>
            <person name="Ikegami T."/>
            <person name="Kashiwagi K."/>
            <person name="Fujiwake S."/>
            <person name="Inoue K."/>
            <person name="Togawa Y."/>
            <person name="Izawa M."/>
            <person name="Ohara E."/>
            <person name="Watahiki M."/>
            <person name="Yoneda Y."/>
            <person name="Ishikawa T."/>
            <person name="Ozawa K."/>
            <person name="Tanaka T."/>
            <person name="Matsuura S."/>
            <person name="Kawai J."/>
            <person name="Okazaki Y."/>
            <person name="Muramatsu M."/>
            <person name="Inoue Y."/>
            <person name="Kira A."/>
            <person name="Hayashizaki Y."/>
        </authorList>
    </citation>
    <scope>NUCLEOTIDE SEQUENCE</scope>
    <source>
        <strain evidence="1">C57BL/6J</strain>
        <tissue evidence="1">Ovary</tissue>
    </source>
</reference>
<protein>
    <submittedName>
        <fullName evidence="1">Uncharacterized protein</fullName>
    </submittedName>
</protein>
<sequence>MCGSRFSIISSSSFRVAMGILGEPGAGLAGSSPVLSGLSLSSGFCWSSLSRSILGRGALPEMQGIEHVLVLRGWPLGSWCQCLAWMQTCCWCQAFCHSHPC</sequence>
<reference evidence="1" key="5">
    <citation type="journal article" date="2002" name="Nature">
        <title>Analysis of the mouse transcriptome based on functional annotation of 60,770 full-length cDNAs.</title>
        <authorList>
            <consortium name="The FANTOM Consortium and the RIKEN Genome Exploration Research Group Phase I and II Team"/>
        </authorList>
    </citation>
    <scope>NUCLEOTIDE SEQUENCE</scope>
    <source>
        <strain evidence="1">C57BL/6J</strain>
        <tissue evidence="1">Ovary</tissue>
    </source>
</reference>
<dbReference type="EMBL" id="AK165079">
    <property type="protein sequence ID" value="BAE38028.1"/>
    <property type="molecule type" value="mRNA"/>
</dbReference>
<evidence type="ECO:0000313" key="2">
    <source>
        <dbReference type="MGI" id="MGI:3642106"/>
    </source>
</evidence>
<organism evidence="1">
    <name type="scientific">Mus musculus</name>
    <name type="common">Mouse</name>
    <dbReference type="NCBI Taxonomy" id="10090"/>
    <lineage>
        <taxon>Eukaryota</taxon>
        <taxon>Metazoa</taxon>
        <taxon>Chordata</taxon>
        <taxon>Craniata</taxon>
        <taxon>Vertebrata</taxon>
        <taxon>Euteleostomi</taxon>
        <taxon>Mammalia</taxon>
        <taxon>Eutheria</taxon>
        <taxon>Euarchontoglires</taxon>
        <taxon>Glires</taxon>
        <taxon>Rodentia</taxon>
        <taxon>Myomorpha</taxon>
        <taxon>Muroidea</taxon>
        <taxon>Muridae</taxon>
        <taxon>Murinae</taxon>
        <taxon>Mus</taxon>
        <taxon>Mus</taxon>
    </lineage>
</organism>
<reference evidence="1" key="6">
    <citation type="submission" date="2004-04" db="EMBL/GenBank/DDBJ databases">
        <authorList>
            <person name="Arakawa T."/>
            <person name="Carninci P."/>
            <person name="Fukuda S."/>
            <person name="Hashizume W."/>
            <person name="Hayashida K."/>
            <person name="Hori F."/>
            <person name="Iida J."/>
            <person name="Imamura K."/>
            <person name="Imotani K."/>
            <person name="Itoh M."/>
            <person name="Kanagawa S."/>
            <person name="Kawai J."/>
            <person name="Kojima M."/>
            <person name="Konno H."/>
            <person name="Murata M."/>
            <person name="Nakamura M."/>
            <person name="Ninomiya N."/>
            <person name="Nishiyori H."/>
            <person name="Nomura K."/>
            <person name="Ohno M."/>
            <person name="Sakazume N."/>
            <person name="Sano H."/>
            <person name="Sasaki D."/>
            <person name="Shibata K."/>
            <person name="Shiraki T."/>
            <person name="Tagami M."/>
            <person name="Tagami Y."/>
            <person name="Waki K."/>
            <person name="Watahiki A."/>
            <person name="Muramatsu M."/>
            <person name="Hayashizaki Y."/>
        </authorList>
    </citation>
    <scope>NUCLEOTIDE SEQUENCE</scope>
    <source>
        <strain evidence="1">C57BL/6J</strain>
        <tissue evidence="1">Ovary</tissue>
    </source>
</reference>
<reference evidence="1" key="1">
    <citation type="journal article" date="1999" name="Methods Enzymol.">
        <title>High-efficiency full-length cDNA cloning.</title>
        <authorList>
            <person name="Carninci P."/>
            <person name="Hayashizaki Y."/>
        </authorList>
    </citation>
    <scope>NUCLEOTIDE SEQUENCE</scope>
    <source>
        <strain evidence="1">C57BL/6J</strain>
        <tissue evidence="1">Ovary</tissue>
    </source>
</reference>
<dbReference type="AGR" id="MGI:3642106"/>
<dbReference type="AlphaFoldDB" id="Q3TNR0"/>
<dbReference type="MGI" id="MGI:3642106">
    <property type="gene designation" value="Gm10632"/>
</dbReference>
<proteinExistence type="evidence at transcript level"/>
<reference evidence="1" key="7">
    <citation type="journal article" date="2005" name="Science">
        <title>The Transcriptional Landscape of the Mammalian Genome.</title>
        <authorList>
            <consortium name="The FANTOM Consortium"/>
            <consortium name="Riken Genome Exploration Research Group and Genome Science Group (Genome Network Project Core Group)"/>
        </authorList>
    </citation>
    <scope>NUCLEOTIDE SEQUENCE</scope>
    <source>
        <strain evidence="1">C57BL/6J</strain>
        <tissue evidence="1">Ovary</tissue>
    </source>
</reference>
<evidence type="ECO:0000313" key="1">
    <source>
        <dbReference type="EMBL" id="BAE38028.1"/>
    </source>
</evidence>
<gene>
    <name evidence="2" type="primary">Gm10632</name>
</gene>